<dbReference type="SUPFAM" id="SSF52317">
    <property type="entry name" value="Class I glutamine amidotransferase-like"/>
    <property type="match status" value="1"/>
</dbReference>
<organism evidence="1 2">
    <name type="scientific">Haloechinothrix salitolerans</name>
    <dbReference type="NCBI Taxonomy" id="926830"/>
    <lineage>
        <taxon>Bacteria</taxon>
        <taxon>Bacillati</taxon>
        <taxon>Actinomycetota</taxon>
        <taxon>Actinomycetes</taxon>
        <taxon>Pseudonocardiales</taxon>
        <taxon>Pseudonocardiaceae</taxon>
        <taxon>Haloechinothrix</taxon>
    </lineage>
</organism>
<sequence>MASNGSSTTRPLIGLTTYAERAQTGVWDTDFALLPYNYVESVSRAGGVPVLLPPIEHGAEEVVAALDGLVVSGGADIDPARYGHQSHPATTATRPGRDEWEAELVRHALPRDLPVLGVCRGAQLLNVALGGTLHQHLPDVVEHEAHRPGPAVFGATRVRLAAGSLAATILGDDVKVPCYHHQALDRIAPALTATGWATDGTVEAVELPGHRFVLGVQWHPEQDADDLRLFQALVTASSAASHDKEESQ</sequence>
<evidence type="ECO:0000313" key="1">
    <source>
        <dbReference type="EMBL" id="MFC6869892.1"/>
    </source>
</evidence>
<proteinExistence type="predicted"/>
<dbReference type="InterPro" id="IPR029062">
    <property type="entry name" value="Class_I_gatase-like"/>
</dbReference>
<reference evidence="2" key="1">
    <citation type="journal article" date="2019" name="Int. J. Syst. Evol. Microbiol.">
        <title>The Global Catalogue of Microorganisms (GCM) 10K type strain sequencing project: providing services to taxonomists for standard genome sequencing and annotation.</title>
        <authorList>
            <consortium name="The Broad Institute Genomics Platform"/>
            <consortium name="The Broad Institute Genome Sequencing Center for Infectious Disease"/>
            <person name="Wu L."/>
            <person name="Ma J."/>
        </authorList>
    </citation>
    <scope>NUCLEOTIDE SEQUENCE [LARGE SCALE GENOMIC DNA]</scope>
    <source>
        <strain evidence="2">KCTC 32255</strain>
    </source>
</reference>
<accession>A0ABW2C3N2</accession>
<dbReference type="PROSITE" id="PS51273">
    <property type="entry name" value="GATASE_TYPE_1"/>
    <property type="match status" value="1"/>
</dbReference>
<keyword evidence="1" id="KW-0378">Hydrolase</keyword>
<dbReference type="PANTHER" id="PTHR43235:SF1">
    <property type="entry name" value="GLUTAMINE AMIDOTRANSFERASE PB2B2.05-RELATED"/>
    <property type="match status" value="1"/>
</dbReference>
<comment type="caution">
    <text evidence="1">The sequence shown here is derived from an EMBL/GenBank/DDBJ whole genome shotgun (WGS) entry which is preliminary data.</text>
</comment>
<dbReference type="CDD" id="cd01745">
    <property type="entry name" value="GATase1_2"/>
    <property type="match status" value="1"/>
</dbReference>
<dbReference type="GO" id="GO:0016787">
    <property type="term" value="F:hydrolase activity"/>
    <property type="evidence" value="ECO:0007669"/>
    <property type="project" value="UniProtKB-KW"/>
</dbReference>
<protein>
    <submittedName>
        <fullName evidence="1">Gamma-glutamyl-gamma-aminobutyrate hydrolase family protein</fullName>
    </submittedName>
</protein>
<name>A0ABW2C3N2_9PSEU</name>
<dbReference type="Pfam" id="PF07722">
    <property type="entry name" value="Peptidase_C26"/>
    <property type="match status" value="1"/>
</dbReference>
<dbReference type="Proteomes" id="UP001596337">
    <property type="component" value="Unassembled WGS sequence"/>
</dbReference>
<gene>
    <name evidence="1" type="ORF">ACFQGD_22375</name>
</gene>
<dbReference type="Gene3D" id="3.40.50.880">
    <property type="match status" value="1"/>
</dbReference>
<dbReference type="PANTHER" id="PTHR43235">
    <property type="entry name" value="GLUTAMINE AMIDOTRANSFERASE PB2B2.05-RELATED"/>
    <property type="match status" value="1"/>
</dbReference>
<dbReference type="InterPro" id="IPR044668">
    <property type="entry name" value="PuuD-like"/>
</dbReference>
<dbReference type="InterPro" id="IPR011697">
    <property type="entry name" value="Peptidase_C26"/>
</dbReference>
<evidence type="ECO:0000313" key="2">
    <source>
        <dbReference type="Proteomes" id="UP001596337"/>
    </source>
</evidence>
<dbReference type="EMBL" id="JBHSXX010000001">
    <property type="protein sequence ID" value="MFC6869892.1"/>
    <property type="molecule type" value="Genomic_DNA"/>
</dbReference>
<dbReference type="RefSeq" id="WP_345403942.1">
    <property type="nucleotide sequence ID" value="NZ_BAABLA010000116.1"/>
</dbReference>
<keyword evidence="2" id="KW-1185">Reference proteome</keyword>